<dbReference type="AlphaFoldDB" id="A0A1X7VRB1"/>
<sequence length="120" mass="13239">MSSIQSNVQHHSSRVNASGDRSVDRNSTLEMRASSQDHRGPSTSSRDRSGNLVVSGLPECPRNTARTVRAIQDQDKVISVLSSLCSSVSTHSIRDLCRLGKYVEGRSQPILVKLHRPSKW</sequence>
<dbReference type="InParanoid" id="A0A1X7VRB1"/>
<feature type="region of interest" description="Disordered" evidence="1">
    <location>
        <begin position="1"/>
        <end position="59"/>
    </location>
</feature>
<evidence type="ECO:0000313" key="2">
    <source>
        <dbReference type="EnsemblMetazoa" id="Aqu2.1.42896_001"/>
    </source>
</evidence>
<protein>
    <submittedName>
        <fullName evidence="2">Uncharacterized protein</fullName>
    </submittedName>
</protein>
<dbReference type="EnsemblMetazoa" id="Aqu2.1.42896_001">
    <property type="protein sequence ID" value="Aqu2.1.42896_001"/>
    <property type="gene ID" value="Aqu2.1.42896"/>
</dbReference>
<proteinExistence type="predicted"/>
<evidence type="ECO:0000256" key="1">
    <source>
        <dbReference type="SAM" id="MobiDB-lite"/>
    </source>
</evidence>
<reference evidence="2" key="1">
    <citation type="submission" date="2017-05" db="UniProtKB">
        <authorList>
            <consortium name="EnsemblMetazoa"/>
        </authorList>
    </citation>
    <scope>IDENTIFICATION</scope>
</reference>
<name>A0A1X7VRB1_AMPQE</name>
<feature type="compositionally biased region" description="Polar residues" evidence="1">
    <location>
        <begin position="1"/>
        <end position="16"/>
    </location>
</feature>
<accession>A0A1X7VRB1</accession>
<feature type="compositionally biased region" description="Basic and acidic residues" evidence="1">
    <location>
        <begin position="35"/>
        <end position="49"/>
    </location>
</feature>
<organism evidence="2">
    <name type="scientific">Amphimedon queenslandica</name>
    <name type="common">Sponge</name>
    <dbReference type="NCBI Taxonomy" id="400682"/>
    <lineage>
        <taxon>Eukaryota</taxon>
        <taxon>Metazoa</taxon>
        <taxon>Porifera</taxon>
        <taxon>Demospongiae</taxon>
        <taxon>Heteroscleromorpha</taxon>
        <taxon>Haplosclerida</taxon>
        <taxon>Niphatidae</taxon>
        <taxon>Amphimedon</taxon>
    </lineage>
</organism>